<dbReference type="EMBL" id="JANBVB010000124">
    <property type="protein sequence ID" value="KAJ2897365.1"/>
    <property type="molecule type" value="Genomic_DNA"/>
</dbReference>
<reference evidence="1" key="1">
    <citation type="submission" date="2022-07" db="EMBL/GenBank/DDBJ databases">
        <title>Phylogenomic reconstructions and comparative analyses of Kickxellomycotina fungi.</title>
        <authorList>
            <person name="Reynolds N.K."/>
            <person name="Stajich J.E."/>
            <person name="Barry K."/>
            <person name="Grigoriev I.V."/>
            <person name="Crous P."/>
            <person name="Smith M.E."/>
        </authorList>
    </citation>
    <scope>NUCLEOTIDE SEQUENCE</scope>
    <source>
        <strain evidence="1">CBS 190363</strain>
    </source>
</reference>
<sequence>MADIKRGELSQLLVGGATGGAVINSALDDLFKNAPPPAPVKPVVVRAPVEAPVVTKTLEPAAAAADNASVSKTRGADEARPKRPKREKKPKHAVATEGPEPMMVDEDERAAKAKRARRIGFGTQEDEDDSEEDEAAAAAKRPKKKLLGRMPQDPEVIKRTLFIGNLSIQCITDKTAYGQLKTMCTKYGKVKAIRFRSIAFAELLPRKVAFIQGKFHSDRQSCNAYVEFIEEDAAKKAIELNGTEFRDRHIRVDMASNDKNHDMRRSVFVGNLDFAADEEELWKHFGTCGTVENVRVIRDPKTSIGKGFAYVQFTDRAAVTLALRLQDTVLNSRKLRVQRATEKAIKEKERATAAATGAAATTSTGGGLAKPRAVFEGNRSVKGDKPSNKKRRTVRSRAYAEEQLNTAKKPREEPAAPASTKFVSARGGRGGSSRGGRDGSSRGGGRGGSRGGRGGSRGGRGGSRGGFSKRN</sequence>
<keyword evidence="2" id="KW-1185">Reference proteome</keyword>
<protein>
    <submittedName>
        <fullName evidence="1">Nucleolar protein 12</fullName>
    </submittedName>
</protein>
<evidence type="ECO:0000313" key="1">
    <source>
        <dbReference type="EMBL" id="KAJ2897365.1"/>
    </source>
</evidence>
<dbReference type="Proteomes" id="UP001139981">
    <property type="component" value="Unassembled WGS sequence"/>
</dbReference>
<evidence type="ECO:0000313" key="2">
    <source>
        <dbReference type="Proteomes" id="UP001139981"/>
    </source>
</evidence>
<gene>
    <name evidence="1" type="primary">NOP12</name>
    <name evidence="1" type="ORF">IWW38_001749</name>
</gene>
<proteinExistence type="predicted"/>
<comment type="caution">
    <text evidence="1">The sequence shown here is derived from an EMBL/GenBank/DDBJ whole genome shotgun (WGS) entry which is preliminary data.</text>
</comment>
<accession>A0ACC1M676</accession>
<organism evidence="1 2">
    <name type="scientific">Coemansia aciculifera</name>
    <dbReference type="NCBI Taxonomy" id="417176"/>
    <lineage>
        <taxon>Eukaryota</taxon>
        <taxon>Fungi</taxon>
        <taxon>Fungi incertae sedis</taxon>
        <taxon>Zoopagomycota</taxon>
        <taxon>Kickxellomycotina</taxon>
        <taxon>Kickxellomycetes</taxon>
        <taxon>Kickxellales</taxon>
        <taxon>Kickxellaceae</taxon>
        <taxon>Coemansia</taxon>
    </lineage>
</organism>
<name>A0ACC1M676_9FUNG</name>